<sequence length="128" mass="13225">MSPLVSRALVVLVLSALPQGANARAPRAFMAVRKVGDTANARSDAPASPIAHSASARIAQSKPSAGAMKLPAEHLNIIDDLEGLISRREQALERTSWILGALTLTAISSAALGAYAFVGDDGSYSKAD</sequence>
<proteinExistence type="predicted"/>
<evidence type="ECO:0000313" key="3">
    <source>
        <dbReference type="EMBL" id="CAD9554552.1"/>
    </source>
</evidence>
<dbReference type="AlphaFoldDB" id="A0A7S2JQA1"/>
<evidence type="ECO:0000256" key="1">
    <source>
        <dbReference type="SAM" id="Phobius"/>
    </source>
</evidence>
<dbReference type="EMBL" id="HBGW01032663">
    <property type="protein sequence ID" value="CAD9554552.1"/>
    <property type="molecule type" value="Transcribed_RNA"/>
</dbReference>
<name>A0A7S2JQA1_9DINO</name>
<gene>
    <name evidence="3" type="ORF">BRAN1462_LOCUS20626</name>
</gene>
<accession>A0A7S2JQA1</accession>
<protein>
    <submittedName>
        <fullName evidence="3">Uncharacterized protein</fullName>
    </submittedName>
</protein>
<feature type="signal peptide" evidence="2">
    <location>
        <begin position="1"/>
        <end position="23"/>
    </location>
</feature>
<organism evidence="3">
    <name type="scientific">Zooxanthella nutricula</name>
    <dbReference type="NCBI Taxonomy" id="1333877"/>
    <lineage>
        <taxon>Eukaryota</taxon>
        <taxon>Sar</taxon>
        <taxon>Alveolata</taxon>
        <taxon>Dinophyceae</taxon>
        <taxon>Peridiniales</taxon>
        <taxon>Peridiniales incertae sedis</taxon>
        <taxon>Zooxanthella</taxon>
    </lineage>
</organism>
<feature type="transmembrane region" description="Helical" evidence="1">
    <location>
        <begin position="97"/>
        <end position="118"/>
    </location>
</feature>
<feature type="chain" id="PRO_5031427902" evidence="2">
    <location>
        <begin position="24"/>
        <end position="128"/>
    </location>
</feature>
<keyword evidence="2" id="KW-0732">Signal</keyword>
<keyword evidence="1" id="KW-0812">Transmembrane</keyword>
<keyword evidence="1" id="KW-1133">Transmembrane helix</keyword>
<evidence type="ECO:0000256" key="2">
    <source>
        <dbReference type="SAM" id="SignalP"/>
    </source>
</evidence>
<keyword evidence="1" id="KW-0472">Membrane</keyword>
<reference evidence="3" key="1">
    <citation type="submission" date="2021-01" db="EMBL/GenBank/DDBJ databases">
        <authorList>
            <person name="Corre E."/>
            <person name="Pelletier E."/>
            <person name="Niang G."/>
            <person name="Scheremetjew M."/>
            <person name="Finn R."/>
            <person name="Kale V."/>
            <person name="Holt S."/>
            <person name="Cochrane G."/>
            <person name="Meng A."/>
            <person name="Brown T."/>
            <person name="Cohen L."/>
        </authorList>
    </citation>
    <scope>NUCLEOTIDE SEQUENCE</scope>
    <source>
        <strain evidence="3">RCC3387</strain>
    </source>
</reference>